<dbReference type="RefSeq" id="WP_076617953.1">
    <property type="nucleotide sequence ID" value="NZ_CP019323.1"/>
</dbReference>
<name>A0A1P8Q5P0_9LACO</name>
<dbReference type="AlphaFoldDB" id="A0A1P8Q5P0"/>
<protein>
    <recommendedName>
        <fullName evidence="3">DUF669 domain-containing protein</fullName>
    </recommendedName>
</protein>
<dbReference type="Proteomes" id="UP000187499">
    <property type="component" value="Chromosome"/>
</dbReference>
<dbReference type="OrthoDB" id="2223458at2"/>
<accession>A0A1P8Q5P0</accession>
<evidence type="ECO:0000313" key="2">
    <source>
        <dbReference type="Proteomes" id="UP000187499"/>
    </source>
</evidence>
<evidence type="ECO:0000313" key="1">
    <source>
        <dbReference type="EMBL" id="APX73133.1"/>
    </source>
</evidence>
<gene>
    <name evidence="1" type="ORF">BTM29_11475</name>
</gene>
<keyword evidence="2" id="KW-1185">Reference proteome</keyword>
<dbReference type="EMBL" id="CP019323">
    <property type="protein sequence ID" value="APX73133.1"/>
    <property type="molecule type" value="Genomic_DNA"/>
</dbReference>
<dbReference type="KEGG" id="lalw:BTM29_11475"/>
<evidence type="ECO:0008006" key="3">
    <source>
        <dbReference type="Google" id="ProtNLM"/>
    </source>
</evidence>
<dbReference type="STRING" id="1847728.BTM29_11475"/>
<proteinExistence type="predicted"/>
<reference evidence="2" key="1">
    <citation type="submission" date="2016-12" db="EMBL/GenBank/DDBJ databases">
        <authorList>
            <person name="Jung M.Y."/>
            <person name="Lee S.H."/>
        </authorList>
    </citation>
    <scope>NUCLEOTIDE SEQUENCE [LARGE SCALE GENOMIC DNA]</scope>
    <source>
        <strain evidence="2">WiKim39</strain>
    </source>
</reference>
<organism evidence="1 2">
    <name type="scientific">Companilactobacillus allii</name>
    <dbReference type="NCBI Taxonomy" id="1847728"/>
    <lineage>
        <taxon>Bacteria</taxon>
        <taxon>Bacillati</taxon>
        <taxon>Bacillota</taxon>
        <taxon>Bacilli</taxon>
        <taxon>Lactobacillales</taxon>
        <taxon>Lactobacillaceae</taxon>
        <taxon>Companilactobacillus</taxon>
    </lineage>
</organism>
<sequence length="169" mass="19085">MGLRERAAGISKGFDASKDDINGYEGLPDGEYRVFVSNVQHSDYDQLSIKATVVEGENDGRIEFLNLGLDEVTSSGKKIPDFVIDRNIKTIMKLGLVLGIAITDDAWDDMNLLVEEFKPAVGKQFIMHLENRENKKNPAYPYKQYEFEKYVEDPNESNGIEISDDDVPF</sequence>